<organism evidence="5 6">
    <name type="scientific">Chrysochromulina tobinii</name>
    <dbReference type="NCBI Taxonomy" id="1460289"/>
    <lineage>
        <taxon>Eukaryota</taxon>
        <taxon>Haptista</taxon>
        <taxon>Haptophyta</taxon>
        <taxon>Prymnesiophyceae</taxon>
        <taxon>Prymnesiales</taxon>
        <taxon>Chrysochromulinaceae</taxon>
        <taxon>Chrysochromulina</taxon>
    </lineage>
</organism>
<gene>
    <name evidence="5" type="ORF">Ctob_000027</name>
</gene>
<dbReference type="PROSITE" id="PS51084">
    <property type="entry name" value="HIT_2"/>
    <property type="match status" value="1"/>
</dbReference>
<name>A0A0M0J363_9EUKA</name>
<dbReference type="GO" id="GO:0003824">
    <property type="term" value="F:catalytic activity"/>
    <property type="evidence" value="ECO:0007669"/>
    <property type="project" value="InterPro"/>
</dbReference>
<dbReference type="AlphaFoldDB" id="A0A0M0J363"/>
<dbReference type="CDD" id="cd01276">
    <property type="entry name" value="PKCI_related"/>
    <property type="match status" value="1"/>
</dbReference>
<evidence type="ECO:0000313" key="5">
    <source>
        <dbReference type="EMBL" id="KOO20984.1"/>
    </source>
</evidence>
<accession>A0A0M0J363</accession>
<dbReference type="PANTHER" id="PTHR23089">
    <property type="entry name" value="HISTIDINE TRIAD HIT PROTEIN"/>
    <property type="match status" value="1"/>
</dbReference>
<dbReference type="SUPFAM" id="SSF54197">
    <property type="entry name" value="HIT-like"/>
    <property type="match status" value="1"/>
</dbReference>
<dbReference type="PRINTS" id="PR00332">
    <property type="entry name" value="HISTRIAD"/>
</dbReference>
<protein>
    <submittedName>
        <fullName evidence="5">14 kDa zinc-binding</fullName>
    </submittedName>
</protein>
<evidence type="ECO:0000313" key="6">
    <source>
        <dbReference type="Proteomes" id="UP000037460"/>
    </source>
</evidence>
<evidence type="ECO:0000256" key="1">
    <source>
        <dbReference type="PIRSR" id="PIRSR601310-1"/>
    </source>
</evidence>
<feature type="short sequence motif" description="Histidine triad motif" evidence="2 3">
    <location>
        <begin position="137"/>
        <end position="141"/>
    </location>
</feature>
<dbReference type="InterPro" id="IPR036265">
    <property type="entry name" value="HIT-like_sf"/>
</dbReference>
<dbReference type="Proteomes" id="UP000037460">
    <property type="component" value="Unassembled WGS sequence"/>
</dbReference>
<dbReference type="InterPro" id="IPR011146">
    <property type="entry name" value="HIT-like"/>
</dbReference>
<dbReference type="EMBL" id="JWZX01003398">
    <property type="protein sequence ID" value="KOO20984.1"/>
    <property type="molecule type" value="Genomic_DNA"/>
</dbReference>
<proteinExistence type="predicted"/>
<feature type="active site" description="Tele-AMP-histidine intermediate" evidence="1">
    <location>
        <position position="139"/>
    </location>
</feature>
<reference evidence="6" key="1">
    <citation type="journal article" date="2015" name="PLoS Genet.">
        <title>Genome Sequence and Transcriptome Analyses of Chrysochromulina tobin: Metabolic Tools for Enhanced Algal Fitness in the Prominent Order Prymnesiales (Haptophyceae).</title>
        <authorList>
            <person name="Hovde B.T."/>
            <person name="Deodato C.R."/>
            <person name="Hunsperger H.M."/>
            <person name="Ryken S.A."/>
            <person name="Yost W."/>
            <person name="Jha R.K."/>
            <person name="Patterson J."/>
            <person name="Monnat R.J. Jr."/>
            <person name="Barlow S.B."/>
            <person name="Starkenburg S.R."/>
            <person name="Cattolico R.A."/>
        </authorList>
    </citation>
    <scope>NUCLEOTIDE SEQUENCE</scope>
    <source>
        <strain evidence="6">CCMP291</strain>
    </source>
</reference>
<dbReference type="InterPro" id="IPR019808">
    <property type="entry name" value="Histidine_triad_CS"/>
</dbReference>
<sequence>MTAKDEAAMRVAAEIRAGLAPWDAKGRWDSIRGAGTRDEHPRTIFDEILARRIPSDKVYEDDLCYAFRDINPVAPTHILLIPKQRDGLIGLGAATAEHEAILGHLMVTAAAIAKKEGLNDFRLVTNSGPGACQSVSHLHLHILGGRQLSWPPG</sequence>
<evidence type="ECO:0000256" key="3">
    <source>
        <dbReference type="PROSITE-ProRule" id="PRU00464"/>
    </source>
</evidence>
<keyword evidence="6" id="KW-1185">Reference proteome</keyword>
<dbReference type="InterPro" id="IPR001310">
    <property type="entry name" value="Histidine_triad_HIT"/>
</dbReference>
<feature type="domain" description="HIT" evidence="4">
    <location>
        <begin position="44"/>
        <end position="153"/>
    </location>
</feature>
<dbReference type="PROSITE" id="PS00892">
    <property type="entry name" value="HIT_1"/>
    <property type="match status" value="1"/>
</dbReference>
<evidence type="ECO:0000256" key="2">
    <source>
        <dbReference type="PIRSR" id="PIRSR601310-3"/>
    </source>
</evidence>
<evidence type="ECO:0000259" key="4">
    <source>
        <dbReference type="PROSITE" id="PS51084"/>
    </source>
</evidence>
<comment type="caution">
    <text evidence="5">The sequence shown here is derived from an EMBL/GenBank/DDBJ whole genome shotgun (WGS) entry which is preliminary data.</text>
</comment>
<dbReference type="OrthoDB" id="672793at2759"/>
<dbReference type="Pfam" id="PF01230">
    <property type="entry name" value="HIT"/>
    <property type="match status" value="1"/>
</dbReference>
<dbReference type="Gene3D" id="3.30.428.10">
    <property type="entry name" value="HIT-like"/>
    <property type="match status" value="1"/>
</dbReference>